<gene>
    <name evidence="2" type="ORF">ACG04Q_16615</name>
</gene>
<sequence>MARLLFAACLLLALGASPSARAGMMARDCSDPFVFRGAAVNALVLPWRVESGSPRLLATGRQLSSLALLQLLMGMLPLGSIGAVDLVASPGATCDVDEVLGRVSRGGALGGTLAPGQAVVVLWGRFFEQDGELFVQTYLRFARQGATTGSGLQPETLSLGWGGETLQAALPMQALAFAPRRLRVDELARIDAASRAALRVRPQPDAAAPGVALPSAPGEGLPYWITAQRGDWLQLQPMRPGLPAGWVRARSGDDSVPEWSLSRWLPELDYALGVAGWLRLQVGSVGDAERARIAQFTDAALARYEAAVPGDEAPAAWGLAAALRGQLAWARGDRAAAAALFAQARARLPASAAAANLAAVSALSDTPADAASAQRLGRALLGALAMAPQDAQLRANLAALYRLYADKPGLSPFEPAELAQRQQVLSGVR</sequence>
<evidence type="ECO:0000256" key="1">
    <source>
        <dbReference type="SAM" id="SignalP"/>
    </source>
</evidence>
<proteinExistence type="predicted"/>
<evidence type="ECO:0008006" key="4">
    <source>
        <dbReference type="Google" id="ProtNLM"/>
    </source>
</evidence>
<protein>
    <recommendedName>
        <fullName evidence="4">Tetratricopeptide repeat protein</fullName>
    </recommendedName>
</protein>
<comment type="caution">
    <text evidence="2">The sequence shown here is derived from an EMBL/GenBank/DDBJ whole genome shotgun (WGS) entry which is preliminary data.</text>
</comment>
<feature type="chain" id="PRO_5045065750" description="Tetratricopeptide repeat protein" evidence="1">
    <location>
        <begin position="23"/>
        <end position="429"/>
    </location>
</feature>
<name>A0ABW7GMZ9_9BURK</name>
<feature type="signal peptide" evidence="1">
    <location>
        <begin position="1"/>
        <end position="22"/>
    </location>
</feature>
<evidence type="ECO:0000313" key="2">
    <source>
        <dbReference type="EMBL" id="MFG6463196.1"/>
    </source>
</evidence>
<accession>A0ABW7GMZ9</accession>
<keyword evidence="1" id="KW-0732">Signal</keyword>
<keyword evidence="3" id="KW-1185">Reference proteome</keyword>
<dbReference type="Proteomes" id="UP001606302">
    <property type="component" value="Unassembled WGS sequence"/>
</dbReference>
<organism evidence="2 3">
    <name type="scientific">Pelomonas lactea</name>
    <dbReference type="NCBI Taxonomy" id="3299030"/>
    <lineage>
        <taxon>Bacteria</taxon>
        <taxon>Pseudomonadati</taxon>
        <taxon>Pseudomonadota</taxon>
        <taxon>Betaproteobacteria</taxon>
        <taxon>Burkholderiales</taxon>
        <taxon>Sphaerotilaceae</taxon>
        <taxon>Roseateles</taxon>
    </lineage>
</organism>
<evidence type="ECO:0000313" key="3">
    <source>
        <dbReference type="Proteomes" id="UP001606302"/>
    </source>
</evidence>
<dbReference type="RefSeq" id="WP_394512114.1">
    <property type="nucleotide sequence ID" value="NZ_JBIGHX010000005.1"/>
</dbReference>
<reference evidence="2 3" key="1">
    <citation type="submission" date="2024-08" db="EMBL/GenBank/DDBJ databases">
        <authorList>
            <person name="Lu H."/>
        </authorList>
    </citation>
    <scope>NUCLEOTIDE SEQUENCE [LARGE SCALE GENOMIC DNA]</scope>
    <source>
        <strain evidence="2 3">DXS20W</strain>
    </source>
</reference>
<dbReference type="EMBL" id="JBIGHX010000005">
    <property type="protein sequence ID" value="MFG6463196.1"/>
    <property type="molecule type" value="Genomic_DNA"/>
</dbReference>